<keyword evidence="1" id="KW-0472">Membrane</keyword>
<dbReference type="RefSeq" id="WP_032053189.1">
    <property type="nucleotide sequence ID" value="NZ_CP010368.1"/>
</dbReference>
<dbReference type="Proteomes" id="UP000237921">
    <property type="component" value="Chromosome"/>
</dbReference>
<evidence type="ECO:0000256" key="1">
    <source>
        <dbReference type="SAM" id="Phobius"/>
    </source>
</evidence>
<feature type="transmembrane region" description="Helical" evidence="1">
    <location>
        <begin position="26"/>
        <end position="51"/>
    </location>
</feature>
<proteinExistence type="predicted"/>
<reference evidence="3" key="1">
    <citation type="submission" date="2017-12" db="EMBL/GenBank/DDBJ databases">
        <title>FDA dAtabase for Regulatory Grade micrObial Sequences (FDA-ARGOS): Supporting development and validation of Infectious Disease Dx tests.</title>
        <authorList>
            <person name="Hoffmann M."/>
            <person name="Allard M."/>
            <person name="Evans P."/>
            <person name="Brown E."/>
            <person name="Tallon L."/>
            <person name="Sadzewicz L."/>
            <person name="Sengamalay N."/>
            <person name="Ott S."/>
            <person name="Godinez A."/>
            <person name="Nagaraj S."/>
            <person name="Vavikolanu K."/>
            <person name="Aluvathingal J."/>
            <person name="Nadendla S."/>
            <person name="Sichtig H."/>
        </authorList>
    </citation>
    <scope>NUCLEOTIDE SEQUENCE [LARGE SCALE GENOMIC DNA]</scope>
    <source>
        <strain evidence="3">FDAARGOS_129</strain>
    </source>
</reference>
<dbReference type="EMBL" id="CP014019">
    <property type="protein sequence ID" value="AVF43562.1"/>
    <property type="molecule type" value="Genomic_DNA"/>
</dbReference>
<evidence type="ECO:0000313" key="3">
    <source>
        <dbReference type="Proteomes" id="UP000237921"/>
    </source>
</evidence>
<accession>A0A2L1VE77</accession>
<gene>
    <name evidence="2" type="ORF">AL533_03735</name>
</gene>
<protein>
    <submittedName>
        <fullName evidence="2">Uncharacterized protein</fullName>
    </submittedName>
</protein>
<evidence type="ECO:0000313" key="2">
    <source>
        <dbReference type="EMBL" id="AVF43562.1"/>
    </source>
</evidence>
<sequence>MKKYIRKQLKSFKHQWREYPERRLKLIWMAFLIWFLFAPVMYILMFFVGLLTLNNPHRFAVDALNEMS</sequence>
<organism evidence="2 3">
    <name type="scientific">Acinetobacter nosocomialis</name>
    <dbReference type="NCBI Taxonomy" id="106654"/>
    <lineage>
        <taxon>Bacteria</taxon>
        <taxon>Pseudomonadati</taxon>
        <taxon>Pseudomonadota</taxon>
        <taxon>Gammaproteobacteria</taxon>
        <taxon>Moraxellales</taxon>
        <taxon>Moraxellaceae</taxon>
        <taxon>Acinetobacter</taxon>
        <taxon>Acinetobacter calcoaceticus/baumannii complex</taxon>
    </lineage>
</organism>
<name>A0A2L1VE77_ACINO</name>
<keyword evidence="1" id="KW-0812">Transmembrane</keyword>
<keyword evidence="1" id="KW-1133">Transmembrane helix</keyword>
<dbReference type="AlphaFoldDB" id="A0A2L1VE77"/>
<dbReference type="KEGG" id="ano:RR32_05895"/>